<dbReference type="Proteomes" id="UP001212152">
    <property type="component" value="Unassembled WGS sequence"/>
</dbReference>
<evidence type="ECO:0000259" key="2">
    <source>
        <dbReference type="Pfam" id="PF13302"/>
    </source>
</evidence>
<dbReference type="Pfam" id="PF13302">
    <property type="entry name" value="Acetyltransf_3"/>
    <property type="match status" value="1"/>
</dbReference>
<proteinExistence type="predicted"/>
<dbReference type="GO" id="GO:0016747">
    <property type="term" value="F:acyltransferase activity, transferring groups other than amino-acyl groups"/>
    <property type="evidence" value="ECO:0007669"/>
    <property type="project" value="InterPro"/>
</dbReference>
<dbReference type="InterPro" id="IPR051531">
    <property type="entry name" value="N-acetyltransferase"/>
</dbReference>
<feature type="region of interest" description="Disordered" evidence="1">
    <location>
        <begin position="91"/>
        <end position="128"/>
    </location>
</feature>
<dbReference type="Gene3D" id="3.40.630.30">
    <property type="match status" value="1"/>
</dbReference>
<dbReference type="PANTHER" id="PTHR43792:SF1">
    <property type="entry name" value="N-ACETYLTRANSFERASE DOMAIN-CONTAINING PROTEIN"/>
    <property type="match status" value="1"/>
</dbReference>
<evidence type="ECO:0000313" key="4">
    <source>
        <dbReference type="Proteomes" id="UP001212152"/>
    </source>
</evidence>
<dbReference type="SUPFAM" id="SSF55729">
    <property type="entry name" value="Acyl-CoA N-acyltransferases (Nat)"/>
    <property type="match status" value="1"/>
</dbReference>
<evidence type="ECO:0000256" key="1">
    <source>
        <dbReference type="SAM" id="MobiDB-lite"/>
    </source>
</evidence>
<feature type="compositionally biased region" description="Low complexity" evidence="1">
    <location>
        <begin position="93"/>
        <end position="107"/>
    </location>
</feature>
<feature type="compositionally biased region" description="Acidic residues" evidence="1">
    <location>
        <begin position="111"/>
        <end position="120"/>
    </location>
</feature>
<organism evidence="3 4">
    <name type="scientific">Geranomyces variabilis</name>
    <dbReference type="NCBI Taxonomy" id="109894"/>
    <lineage>
        <taxon>Eukaryota</taxon>
        <taxon>Fungi</taxon>
        <taxon>Fungi incertae sedis</taxon>
        <taxon>Chytridiomycota</taxon>
        <taxon>Chytridiomycota incertae sedis</taxon>
        <taxon>Chytridiomycetes</taxon>
        <taxon>Spizellomycetales</taxon>
        <taxon>Powellomycetaceae</taxon>
        <taxon>Geranomyces</taxon>
    </lineage>
</organism>
<comment type="caution">
    <text evidence="3">The sequence shown here is derived from an EMBL/GenBank/DDBJ whole genome shotgun (WGS) entry which is preliminary data.</text>
</comment>
<sequence>MPIETSRLYIHPFPTTDGEGDAIVSFWSKLYLNPRVSAGWDSAPSPASKFAPEKLVAWRDKLRRRCEQHGYGAHPVELKLAEARRLVVPPPAAAAAANDNDGGSSSHSHADDDDDDDDDVPTGPNGGPIIGVIELRTLTLAEFPTSLADKTVTEGDVELAYFFHPLAWGRGIATEAVAALVDWAMKNNNDDSSSGPRLKMVSGSCVDSNSASKKVMQAAGLKPVEGSLGFNPETEVYFRRIAPA</sequence>
<gene>
    <name evidence="3" type="ORF">HDU87_004188</name>
</gene>
<dbReference type="InterPro" id="IPR016181">
    <property type="entry name" value="Acyl_CoA_acyltransferase"/>
</dbReference>
<dbReference type="InterPro" id="IPR000182">
    <property type="entry name" value="GNAT_dom"/>
</dbReference>
<accession>A0AAD5TLF5</accession>
<reference evidence="3" key="1">
    <citation type="submission" date="2020-05" db="EMBL/GenBank/DDBJ databases">
        <title>Phylogenomic resolution of chytrid fungi.</title>
        <authorList>
            <person name="Stajich J.E."/>
            <person name="Amses K."/>
            <person name="Simmons R."/>
            <person name="Seto K."/>
            <person name="Myers J."/>
            <person name="Bonds A."/>
            <person name="Quandt C.A."/>
            <person name="Barry K."/>
            <person name="Liu P."/>
            <person name="Grigoriev I."/>
            <person name="Longcore J.E."/>
            <person name="James T.Y."/>
        </authorList>
    </citation>
    <scope>NUCLEOTIDE SEQUENCE</scope>
    <source>
        <strain evidence="3">JEL0379</strain>
    </source>
</reference>
<protein>
    <recommendedName>
        <fullName evidence="2">N-acetyltransferase domain-containing protein</fullName>
    </recommendedName>
</protein>
<dbReference type="EMBL" id="JADGJQ010000030">
    <property type="protein sequence ID" value="KAJ3177906.1"/>
    <property type="molecule type" value="Genomic_DNA"/>
</dbReference>
<dbReference type="AlphaFoldDB" id="A0AAD5TLF5"/>
<dbReference type="PANTHER" id="PTHR43792">
    <property type="entry name" value="GNAT FAMILY, PUTATIVE (AFU_ORTHOLOGUE AFUA_3G00765)-RELATED-RELATED"/>
    <property type="match status" value="1"/>
</dbReference>
<keyword evidence="4" id="KW-1185">Reference proteome</keyword>
<feature type="domain" description="N-acetyltransferase" evidence="2">
    <location>
        <begin position="130"/>
        <end position="222"/>
    </location>
</feature>
<evidence type="ECO:0000313" key="3">
    <source>
        <dbReference type="EMBL" id="KAJ3177906.1"/>
    </source>
</evidence>
<name>A0AAD5TLF5_9FUNG</name>